<evidence type="ECO:0000313" key="2">
    <source>
        <dbReference type="Proteomes" id="UP001375382"/>
    </source>
</evidence>
<dbReference type="RefSeq" id="WP_335735491.1">
    <property type="nucleotide sequence ID" value="NZ_JALAAR010000005.1"/>
</dbReference>
<reference evidence="1 2" key="1">
    <citation type="journal article" date="2023" name="Ecotoxicol. Environ. Saf.">
        <title>Mercury remediation potential of mercury-resistant strain Rheinheimera metallidurans sp. nov. isolated from a municipal waste dumping site.</title>
        <authorList>
            <person name="Yadav V."/>
            <person name="Manjhi A."/>
            <person name="Vadakedath N."/>
        </authorList>
    </citation>
    <scope>NUCLEOTIDE SEQUENCE [LARGE SCALE GENOMIC DNA]</scope>
    <source>
        <strain evidence="1 2">E-49</strain>
    </source>
</reference>
<comment type="caution">
    <text evidence="1">The sequence shown here is derived from an EMBL/GenBank/DDBJ whole genome shotgun (WGS) entry which is preliminary data.</text>
</comment>
<evidence type="ECO:0000313" key="1">
    <source>
        <dbReference type="EMBL" id="MEH8017082.1"/>
    </source>
</evidence>
<organism evidence="1 2">
    <name type="scientific">Rheinheimera muenzenbergensis</name>
    <dbReference type="NCBI Taxonomy" id="1193628"/>
    <lineage>
        <taxon>Bacteria</taxon>
        <taxon>Pseudomonadati</taxon>
        <taxon>Pseudomonadota</taxon>
        <taxon>Gammaproteobacteria</taxon>
        <taxon>Chromatiales</taxon>
        <taxon>Chromatiaceae</taxon>
        <taxon>Rheinheimera</taxon>
    </lineage>
</organism>
<proteinExistence type="predicted"/>
<name>A0ABU8C594_9GAMM</name>
<gene>
    <name evidence="1" type="ORF">MN202_07560</name>
</gene>
<accession>A0ABU8C594</accession>
<protein>
    <submittedName>
        <fullName evidence="1">Uncharacterized protein</fullName>
    </submittedName>
</protein>
<keyword evidence="2" id="KW-1185">Reference proteome</keyword>
<dbReference type="Proteomes" id="UP001375382">
    <property type="component" value="Unassembled WGS sequence"/>
</dbReference>
<dbReference type="EMBL" id="JALAAR010000005">
    <property type="protein sequence ID" value="MEH8017082.1"/>
    <property type="molecule type" value="Genomic_DNA"/>
</dbReference>
<sequence length="141" mass="16257">MLQIKSEQPLLFASGSYVTKEDRLQAAEQPLPYAGWIFYRQNLQPELVSLVRESAQHYYQYLVPNQDLWCLGERVLVMHNTVQAEAKLRSLVKLPGTKRLSLGLEFIDVYQANLLNPLAESNIYLMPLQRNLANLWLLPPC</sequence>